<comment type="similarity">
    <text evidence="2">Belongs to the CRISPR-associated Csm5 family.</text>
</comment>
<dbReference type="InterPro" id="IPR005537">
    <property type="entry name" value="RAMP_III_fam"/>
</dbReference>
<dbReference type="RefSeq" id="WP_095354955.1">
    <property type="nucleotide sequence ID" value="NZ_NCXI01000065.1"/>
</dbReference>
<evidence type="ECO:0000256" key="3">
    <source>
        <dbReference type="ARBA" id="ARBA00016113"/>
    </source>
</evidence>
<proteinExistence type="inferred from homology"/>
<dbReference type="EMBL" id="NCXI01000065">
    <property type="protein sequence ID" value="PAK80126.1"/>
    <property type="molecule type" value="Genomic_DNA"/>
</dbReference>
<evidence type="ECO:0000256" key="4">
    <source>
        <dbReference type="ARBA" id="ARBA00022884"/>
    </source>
</evidence>
<feature type="domain" description="CRISPR type III-associated protein" evidence="7">
    <location>
        <begin position="12"/>
        <end position="230"/>
    </location>
</feature>
<name>A0A269Y654_9LACO</name>
<evidence type="ECO:0000256" key="5">
    <source>
        <dbReference type="ARBA" id="ARBA00023118"/>
    </source>
</evidence>
<keyword evidence="5" id="KW-0051">Antiviral defense</keyword>
<dbReference type="GO" id="GO:0003723">
    <property type="term" value="F:RNA binding"/>
    <property type="evidence" value="ECO:0007669"/>
    <property type="project" value="UniProtKB-KW"/>
</dbReference>
<organism evidence="8 9">
    <name type="scientific">Lentilactobacillus parakefiri</name>
    <dbReference type="NCBI Taxonomy" id="152332"/>
    <lineage>
        <taxon>Bacteria</taxon>
        <taxon>Bacillati</taxon>
        <taxon>Bacillota</taxon>
        <taxon>Bacilli</taxon>
        <taxon>Lactobacillales</taxon>
        <taxon>Lactobacillaceae</taxon>
        <taxon>Lentilactobacillus</taxon>
    </lineage>
</organism>
<evidence type="ECO:0000256" key="6">
    <source>
        <dbReference type="ARBA" id="ARBA00031720"/>
    </source>
</evidence>
<comment type="function">
    <text evidence="1">This subunit might be involved in maturation of a crRNA intermediate to its mature form.</text>
</comment>
<evidence type="ECO:0000313" key="8">
    <source>
        <dbReference type="EMBL" id="PAK80126.1"/>
    </source>
</evidence>
<dbReference type="PANTHER" id="PTHR38007">
    <property type="entry name" value="CRISPR SYSTEM CMS PROTEIN CSM5"/>
    <property type="match status" value="1"/>
</dbReference>
<keyword evidence="4" id="KW-0694">RNA-binding</keyword>
<dbReference type="Proteomes" id="UP000216802">
    <property type="component" value="Unassembled WGS sequence"/>
</dbReference>
<dbReference type="NCBIfam" id="TIGR01899">
    <property type="entry name" value="cas_TM1807_csm5"/>
    <property type="match status" value="1"/>
</dbReference>
<evidence type="ECO:0000259" key="7">
    <source>
        <dbReference type="Pfam" id="PF03787"/>
    </source>
</evidence>
<gene>
    <name evidence="8" type="ORF">B8W98_08605</name>
</gene>
<protein>
    <recommendedName>
        <fullName evidence="3">CRISPR system Cms protein Csm5</fullName>
    </recommendedName>
    <alternativeName>
        <fullName evidence="6">CRISPR type III A-associated protein Csm5</fullName>
    </alternativeName>
</protein>
<sequence length="343" mass="40149">MKSYFKKYNFTLITMAPIHIGSGSFYTQKEYIYENNQYIFPDKVQLYQEIAKLGPKYQEKFEKFLLENISNNSRKSRLIDFLNDSKIKSRNFGGYAIQATGFETENKGQLNQINKFIRDPYGNPYIPGSSLKGAIRTILVNEKFAEEDEYIPWGAHKNEKFDDIFHEIYVADSQPLKNEDLVLAQKWDFSKEKSPRKITQANSLPVFRESLRPFLQVRFVIQVQTPRAAELIGSLMSYAEKFYQKYKNKFLIDFPNEYQQDNIYAPMYLGAGSGFWTKTDIDRVKIGDIGNGKLKMKGKGVLKLTKFKKKKFKYKGETKYLIKNNNNFYEMGKVNFIVKEVKE</sequence>
<evidence type="ECO:0000256" key="2">
    <source>
        <dbReference type="ARBA" id="ARBA00006680"/>
    </source>
</evidence>
<reference evidence="8 9" key="1">
    <citation type="submission" date="2017-04" db="EMBL/GenBank/DDBJ databases">
        <title>Kefir bacterial isolates.</title>
        <authorList>
            <person name="Kim Y."/>
            <person name="Blasche S."/>
            <person name="Patil K.R."/>
        </authorList>
    </citation>
    <scope>NUCLEOTIDE SEQUENCE [LARGE SCALE GENOMIC DNA]</scope>
    <source>
        <strain evidence="8 9">OG2</strain>
    </source>
</reference>
<accession>A0A269Y654</accession>
<evidence type="ECO:0000256" key="1">
    <source>
        <dbReference type="ARBA" id="ARBA00003088"/>
    </source>
</evidence>
<dbReference type="CDD" id="cd09726">
    <property type="entry name" value="RAMP_I_III"/>
    <property type="match status" value="1"/>
</dbReference>
<dbReference type="PANTHER" id="PTHR38007:SF1">
    <property type="entry name" value="CRISPR SYSTEM CMS PROTEIN CSM5"/>
    <property type="match status" value="1"/>
</dbReference>
<dbReference type="GO" id="GO:0051607">
    <property type="term" value="P:defense response to virus"/>
    <property type="evidence" value="ECO:0007669"/>
    <property type="project" value="UniProtKB-KW"/>
</dbReference>
<comment type="caution">
    <text evidence="8">The sequence shown here is derived from an EMBL/GenBank/DDBJ whole genome shotgun (WGS) entry which is preliminary data.</text>
</comment>
<dbReference type="InterPro" id="IPR010173">
    <property type="entry name" value="CRISPR-assoc_Csm5"/>
</dbReference>
<dbReference type="Pfam" id="PF03787">
    <property type="entry name" value="RAMPs"/>
    <property type="match status" value="1"/>
</dbReference>
<evidence type="ECO:0000313" key="9">
    <source>
        <dbReference type="Proteomes" id="UP000216802"/>
    </source>
</evidence>
<dbReference type="AlphaFoldDB" id="A0A269Y654"/>